<keyword evidence="1" id="KW-0732">Signal</keyword>
<dbReference type="Proteomes" id="UP001499910">
    <property type="component" value="Unassembled WGS sequence"/>
</dbReference>
<reference evidence="3" key="1">
    <citation type="journal article" date="2019" name="Int. J. Syst. Evol. Microbiol.">
        <title>The Global Catalogue of Microorganisms (GCM) 10K type strain sequencing project: providing services to taxonomists for standard genome sequencing and annotation.</title>
        <authorList>
            <consortium name="The Broad Institute Genomics Platform"/>
            <consortium name="The Broad Institute Genome Sequencing Center for Infectious Disease"/>
            <person name="Wu L."/>
            <person name="Ma J."/>
        </authorList>
    </citation>
    <scope>NUCLEOTIDE SEQUENCE [LARGE SCALE GENOMIC DNA]</scope>
    <source>
        <strain evidence="3">JCM 18015</strain>
    </source>
</reference>
<keyword evidence="3" id="KW-1185">Reference proteome</keyword>
<feature type="signal peptide" evidence="1">
    <location>
        <begin position="1"/>
        <end position="21"/>
    </location>
</feature>
<name>A0ABP9L884_9RHOB</name>
<gene>
    <name evidence="2" type="ORF">GCM10023209_18730</name>
</gene>
<evidence type="ECO:0000313" key="3">
    <source>
        <dbReference type="Proteomes" id="UP001499910"/>
    </source>
</evidence>
<evidence type="ECO:0000256" key="1">
    <source>
        <dbReference type="SAM" id="SignalP"/>
    </source>
</evidence>
<sequence>MRRLSLAFAATACFAPLPAAADDITDALSAAITAYEAGEIQDALGEVAYATQLLNELQAEGLETFLPPALDGWTREVSDEAAAGLGFMGGGSAAEASYSGPEGNFTITYVADNPMVGAMAGMLGNATLMGAMGRIERINGENFLDADGELSALIGGRVLVQVSGSPSEAMIAHMEQVDFDALGSFDQ</sequence>
<evidence type="ECO:0000313" key="2">
    <source>
        <dbReference type="EMBL" id="GAA5073171.1"/>
    </source>
</evidence>
<protein>
    <submittedName>
        <fullName evidence="2">Uncharacterized protein</fullName>
    </submittedName>
</protein>
<comment type="caution">
    <text evidence="2">The sequence shown here is derived from an EMBL/GenBank/DDBJ whole genome shotgun (WGS) entry which is preliminary data.</text>
</comment>
<organism evidence="2 3">
    <name type="scientific">[Roseibacterium] beibuensis</name>
    <dbReference type="NCBI Taxonomy" id="1193142"/>
    <lineage>
        <taxon>Bacteria</taxon>
        <taxon>Pseudomonadati</taxon>
        <taxon>Pseudomonadota</taxon>
        <taxon>Alphaproteobacteria</taxon>
        <taxon>Rhodobacterales</taxon>
        <taxon>Roseobacteraceae</taxon>
        <taxon>Roseicyclus</taxon>
    </lineage>
</organism>
<proteinExistence type="predicted"/>
<dbReference type="RefSeq" id="WP_259550410.1">
    <property type="nucleotide sequence ID" value="NZ_BAABHW010000002.1"/>
</dbReference>
<dbReference type="EMBL" id="BAABHW010000002">
    <property type="protein sequence ID" value="GAA5073171.1"/>
    <property type="molecule type" value="Genomic_DNA"/>
</dbReference>
<feature type="chain" id="PRO_5047051020" evidence="1">
    <location>
        <begin position="22"/>
        <end position="187"/>
    </location>
</feature>
<accession>A0ABP9L884</accession>